<dbReference type="PANTHER" id="PTHR43130">
    <property type="entry name" value="ARAC-FAMILY TRANSCRIPTIONAL REGULATOR"/>
    <property type="match status" value="1"/>
</dbReference>
<evidence type="ECO:0000259" key="1">
    <source>
        <dbReference type="Pfam" id="PF01965"/>
    </source>
</evidence>
<dbReference type="InterPro" id="IPR002818">
    <property type="entry name" value="DJ-1/PfpI"/>
</dbReference>
<dbReference type="Proteomes" id="UP000265431">
    <property type="component" value="Unassembled WGS sequence"/>
</dbReference>
<evidence type="ECO:0000313" key="3">
    <source>
        <dbReference type="Proteomes" id="UP000265431"/>
    </source>
</evidence>
<dbReference type="PANTHER" id="PTHR43130:SF2">
    <property type="entry name" value="DJ-1_PFPI DOMAIN-CONTAINING PROTEIN"/>
    <property type="match status" value="1"/>
</dbReference>
<dbReference type="EMBL" id="QWGB01000014">
    <property type="protein sequence ID" value="RIJ20345.1"/>
    <property type="molecule type" value="Genomic_DNA"/>
</dbReference>
<dbReference type="OrthoDB" id="186587at2"/>
<dbReference type="GO" id="GO:0006355">
    <property type="term" value="P:regulation of DNA-templated transcription"/>
    <property type="evidence" value="ECO:0007669"/>
    <property type="project" value="TreeGrafter"/>
</dbReference>
<gene>
    <name evidence="2" type="ORF">D1224_14540</name>
</gene>
<sequence length="231" mass="24309">MPELSPISVAFLVFPNVTQLDLTGPAQVLSRLGNTTVDLLWKTKAPVPTDAGFSLLPTKTFADIESADILCVPGGFGTMDVIQDEEALGWVRKAGAEASWVTSVCTGSIVLGAAGLLKGYRATTHWASHEQLEFFGAAPVKQRVVSDRNRVTGGGVTAGIGFGLALAAKIRGEDHAKFIQLSIEYDPQPPFDSGSPAKADAVAPERYWGLMNKSAPGRAAKVKAIAKGLGF</sequence>
<reference evidence="2 3" key="1">
    <citation type="submission" date="2018-08" db="EMBL/GenBank/DDBJ databases">
        <title>Henriciella mobilis sp. nov., isolated from seawater.</title>
        <authorList>
            <person name="Cheng H."/>
            <person name="Wu Y.-H."/>
            <person name="Xu X.-W."/>
            <person name="Guo L.-L."/>
        </authorList>
    </citation>
    <scope>NUCLEOTIDE SEQUENCE [LARGE SCALE GENOMIC DNA]</scope>
    <source>
        <strain evidence="2 3">CCUG66934</strain>
    </source>
</reference>
<proteinExistence type="predicted"/>
<dbReference type="SUPFAM" id="SSF52317">
    <property type="entry name" value="Class I glutamine amidotransferase-like"/>
    <property type="match status" value="1"/>
</dbReference>
<organism evidence="2 3">
    <name type="scientific">Henriciella barbarensis</name>
    <dbReference type="NCBI Taxonomy" id="86342"/>
    <lineage>
        <taxon>Bacteria</taxon>
        <taxon>Pseudomonadati</taxon>
        <taxon>Pseudomonadota</taxon>
        <taxon>Alphaproteobacteria</taxon>
        <taxon>Hyphomonadales</taxon>
        <taxon>Hyphomonadaceae</taxon>
        <taxon>Henriciella</taxon>
    </lineage>
</organism>
<name>A0A399QQ90_9PROT</name>
<keyword evidence="3" id="KW-1185">Reference proteome</keyword>
<protein>
    <submittedName>
        <fullName evidence="2">DJ-1/PfpI family protein</fullName>
    </submittedName>
</protein>
<dbReference type="Gene3D" id="3.40.50.880">
    <property type="match status" value="1"/>
</dbReference>
<feature type="domain" description="DJ-1/PfpI" evidence="1">
    <location>
        <begin position="8"/>
        <end position="167"/>
    </location>
</feature>
<dbReference type="InterPro" id="IPR029062">
    <property type="entry name" value="Class_I_gatase-like"/>
</dbReference>
<dbReference type="RefSeq" id="WP_119380662.1">
    <property type="nucleotide sequence ID" value="NZ_QWGB01000014.1"/>
</dbReference>
<dbReference type="CDD" id="cd03139">
    <property type="entry name" value="GATase1_PfpI_2"/>
    <property type="match status" value="1"/>
</dbReference>
<dbReference type="Pfam" id="PF01965">
    <property type="entry name" value="DJ-1_PfpI"/>
    <property type="match status" value="1"/>
</dbReference>
<dbReference type="AlphaFoldDB" id="A0A399QQ90"/>
<dbReference type="InterPro" id="IPR052158">
    <property type="entry name" value="INH-QAR"/>
</dbReference>
<comment type="caution">
    <text evidence="2">The sequence shown here is derived from an EMBL/GenBank/DDBJ whole genome shotgun (WGS) entry which is preliminary data.</text>
</comment>
<evidence type="ECO:0000313" key="2">
    <source>
        <dbReference type="EMBL" id="RIJ20345.1"/>
    </source>
</evidence>
<accession>A0A399QQ90</accession>